<gene>
    <name evidence="3" type="ORF">SeMB42_g04888</name>
</gene>
<proteinExistence type="predicted"/>
<accession>A0A507CV40</accession>
<dbReference type="InterPro" id="IPR036915">
    <property type="entry name" value="Cyclin-like_sf"/>
</dbReference>
<evidence type="ECO:0000313" key="3">
    <source>
        <dbReference type="EMBL" id="TPX43026.1"/>
    </source>
</evidence>
<dbReference type="GO" id="GO:0005634">
    <property type="term" value="C:nucleus"/>
    <property type="evidence" value="ECO:0007669"/>
    <property type="project" value="TreeGrafter"/>
</dbReference>
<keyword evidence="4" id="KW-1185">Reference proteome</keyword>
<dbReference type="VEuPathDB" id="FungiDB:SeMB42_g04888"/>
<dbReference type="Proteomes" id="UP000317494">
    <property type="component" value="Unassembled WGS sequence"/>
</dbReference>
<dbReference type="Gene3D" id="1.10.472.10">
    <property type="entry name" value="Cyclin-like"/>
    <property type="match status" value="1"/>
</dbReference>
<evidence type="ECO:0000259" key="2">
    <source>
        <dbReference type="Pfam" id="PF00134"/>
    </source>
</evidence>
<dbReference type="InterPro" id="IPR006671">
    <property type="entry name" value="Cyclin_N"/>
</dbReference>
<dbReference type="PANTHER" id="PTHR15615:SF10">
    <property type="entry name" value="PHO85 CYCLIN-2-RELATED"/>
    <property type="match status" value="1"/>
</dbReference>
<comment type="caution">
    <text evidence="3">The sequence shown here is derived from an EMBL/GenBank/DDBJ whole genome shotgun (WGS) entry which is preliminary data.</text>
</comment>
<dbReference type="GO" id="GO:0016538">
    <property type="term" value="F:cyclin-dependent protein serine/threonine kinase regulator activity"/>
    <property type="evidence" value="ECO:0007669"/>
    <property type="project" value="TreeGrafter"/>
</dbReference>
<organism evidence="3 4">
    <name type="scientific">Synchytrium endobioticum</name>
    <dbReference type="NCBI Taxonomy" id="286115"/>
    <lineage>
        <taxon>Eukaryota</taxon>
        <taxon>Fungi</taxon>
        <taxon>Fungi incertae sedis</taxon>
        <taxon>Chytridiomycota</taxon>
        <taxon>Chytridiomycota incertae sedis</taxon>
        <taxon>Chytridiomycetes</taxon>
        <taxon>Synchytriales</taxon>
        <taxon>Synchytriaceae</taxon>
        <taxon>Synchytrium</taxon>
    </lineage>
</organism>
<dbReference type="AlphaFoldDB" id="A0A507CV40"/>
<dbReference type="CDD" id="cd20557">
    <property type="entry name" value="CYCLIN_ScPCL1-like"/>
    <property type="match status" value="1"/>
</dbReference>
<dbReference type="STRING" id="286115.A0A507CV40"/>
<reference evidence="3 4" key="1">
    <citation type="journal article" date="2019" name="Sci. Rep.">
        <title>Comparative genomics of chytrid fungi reveal insights into the obligate biotrophic and pathogenic lifestyle of Synchytrium endobioticum.</title>
        <authorList>
            <person name="van de Vossenberg B.T.L.H."/>
            <person name="Warris S."/>
            <person name="Nguyen H.D.T."/>
            <person name="van Gent-Pelzer M.P.E."/>
            <person name="Joly D.L."/>
            <person name="van de Geest H.C."/>
            <person name="Bonants P.J.M."/>
            <person name="Smith D.S."/>
            <person name="Levesque C.A."/>
            <person name="van der Lee T.A.J."/>
        </authorList>
    </citation>
    <scope>NUCLEOTIDE SEQUENCE [LARGE SCALE GENOMIC DNA]</scope>
    <source>
        <strain evidence="3 4">MB42</strain>
    </source>
</reference>
<dbReference type="InterPro" id="IPR013922">
    <property type="entry name" value="Cyclin_PHO80-like"/>
</dbReference>
<dbReference type="GO" id="GO:0000307">
    <property type="term" value="C:cyclin-dependent protein kinase holoenzyme complex"/>
    <property type="evidence" value="ECO:0007669"/>
    <property type="project" value="TreeGrafter"/>
</dbReference>
<dbReference type="Pfam" id="PF00134">
    <property type="entry name" value="Cyclin_N"/>
    <property type="match status" value="1"/>
</dbReference>
<evidence type="ECO:0000313" key="4">
    <source>
        <dbReference type="Proteomes" id="UP000317494"/>
    </source>
</evidence>
<dbReference type="EMBL" id="QEAN01000212">
    <property type="protein sequence ID" value="TPX43026.1"/>
    <property type="molecule type" value="Genomic_DNA"/>
</dbReference>
<evidence type="ECO:0000256" key="1">
    <source>
        <dbReference type="SAM" id="MobiDB-lite"/>
    </source>
</evidence>
<feature type="domain" description="Cyclin N-terminal" evidence="2">
    <location>
        <begin position="121"/>
        <end position="216"/>
    </location>
</feature>
<dbReference type="GO" id="GO:0019901">
    <property type="term" value="F:protein kinase binding"/>
    <property type="evidence" value="ECO:0007669"/>
    <property type="project" value="InterPro"/>
</dbReference>
<dbReference type="PANTHER" id="PTHR15615">
    <property type="match status" value="1"/>
</dbReference>
<dbReference type="SUPFAM" id="SSF47954">
    <property type="entry name" value="Cyclin-like"/>
    <property type="match status" value="1"/>
</dbReference>
<sequence>MVSSYEDFSELNPYVGVVLVVLADGLEFVELVFWVAYDGDTMLATAQSPTTLTRRVTRALQATQKSTISADMALRVSSGSHPPSKCAGPILPTMISNVAEYTASVITCAAPLPTSPVMPPLAEFIASLLERSQVPTPVFIASYVYISRLAKRLPSTARGLSCTRHRIYTASLLVAAKYFSDAPTRNRRWAAYADVFSLDDVNLMERQLLQLLDYNLGVSAAELDDAARGLAGPDARPMHHPPGAPQPARTRRGPDAASAAACALSTPRARTPSAGPASISPAVVCLACEPVC</sequence>
<name>A0A507CV40_9FUNG</name>
<protein>
    <recommendedName>
        <fullName evidence="2">Cyclin N-terminal domain-containing protein</fullName>
    </recommendedName>
</protein>
<feature type="region of interest" description="Disordered" evidence="1">
    <location>
        <begin position="229"/>
        <end position="278"/>
    </location>
</feature>